<accession>A0ABR6NRX7</accession>
<proteinExistence type="predicted"/>
<dbReference type="RefSeq" id="WP_170213867.1">
    <property type="nucleotide sequence ID" value="NZ_JACHEW010000009.1"/>
</dbReference>
<organism evidence="1 2">
    <name type="scientific">Deinococcus radiopugnans ATCC 19172</name>
    <dbReference type="NCBI Taxonomy" id="585398"/>
    <lineage>
        <taxon>Bacteria</taxon>
        <taxon>Thermotogati</taxon>
        <taxon>Deinococcota</taxon>
        <taxon>Deinococci</taxon>
        <taxon>Deinococcales</taxon>
        <taxon>Deinococcaceae</taxon>
        <taxon>Deinococcus</taxon>
    </lineage>
</organism>
<evidence type="ECO:0000313" key="1">
    <source>
        <dbReference type="EMBL" id="MBB6016771.1"/>
    </source>
</evidence>
<gene>
    <name evidence="1" type="ORF">HNQ04_002026</name>
</gene>
<dbReference type="PROSITE" id="PS51257">
    <property type="entry name" value="PROKAR_LIPOPROTEIN"/>
    <property type="match status" value="1"/>
</dbReference>
<dbReference type="Proteomes" id="UP000629870">
    <property type="component" value="Unassembled WGS sequence"/>
</dbReference>
<name>A0ABR6NRX7_9DEIO</name>
<comment type="caution">
    <text evidence="1">The sequence shown here is derived from an EMBL/GenBank/DDBJ whole genome shotgun (WGS) entry which is preliminary data.</text>
</comment>
<evidence type="ECO:0000313" key="2">
    <source>
        <dbReference type="Proteomes" id="UP000629870"/>
    </source>
</evidence>
<dbReference type="EMBL" id="JACHEW010000009">
    <property type="protein sequence ID" value="MBB6016771.1"/>
    <property type="molecule type" value="Genomic_DNA"/>
</dbReference>
<protein>
    <submittedName>
        <fullName evidence="1">Uncharacterized protein</fullName>
    </submittedName>
</protein>
<keyword evidence="2" id="KW-1185">Reference proteome</keyword>
<reference evidence="1 2" key="1">
    <citation type="submission" date="2020-08" db="EMBL/GenBank/DDBJ databases">
        <title>Genomic Encyclopedia of Type Strains, Phase IV (KMG-IV): sequencing the most valuable type-strain genomes for metagenomic binning, comparative biology and taxonomic classification.</title>
        <authorList>
            <person name="Goeker M."/>
        </authorList>
    </citation>
    <scope>NUCLEOTIDE SEQUENCE [LARGE SCALE GENOMIC DNA]</scope>
    <source>
        <strain evidence="1 2">DSM 12027</strain>
    </source>
</reference>
<sequence length="52" mass="5681">MRRATFLMIVLAIACIVLGVFTELPVLIGVSIGLGFKAWKMADADDLLRLFA</sequence>